<dbReference type="GO" id="GO:0005886">
    <property type="term" value="C:plasma membrane"/>
    <property type="evidence" value="ECO:0007669"/>
    <property type="project" value="TreeGrafter"/>
</dbReference>
<reference evidence="4" key="1">
    <citation type="submission" date="2013-10" db="EMBL/GenBank/DDBJ databases">
        <title>Genome sequencing of Onchocerca volvulus.</title>
        <authorList>
            <person name="Cotton J."/>
            <person name="Tsai J."/>
            <person name="Stanley E."/>
            <person name="Tracey A."/>
            <person name="Holroyd N."/>
            <person name="Lustigman S."/>
            <person name="Berriman M."/>
        </authorList>
    </citation>
    <scope>NUCLEOTIDE SEQUENCE</scope>
</reference>
<feature type="region of interest" description="Disordered" evidence="1">
    <location>
        <begin position="213"/>
        <end position="278"/>
    </location>
</feature>
<keyword evidence="4" id="KW-1185">Reference proteome</keyword>
<dbReference type="InterPro" id="IPR000008">
    <property type="entry name" value="C2_dom"/>
</dbReference>
<evidence type="ECO:0000313" key="3">
    <source>
        <dbReference type="EnsemblMetazoa" id="OVOC1677.1"/>
    </source>
</evidence>
<feature type="compositionally biased region" description="Low complexity" evidence="1">
    <location>
        <begin position="213"/>
        <end position="227"/>
    </location>
</feature>
<sequence length="611" mass="68673">MSELSSNDNDYMERILLGTSTSLSTTPSLESYSRRNSIASMPGSCLSTLIKTNRHRLLPQIPAYYLRRSSSPRILPTPPTLLSSTSTTVTSDLTLHNWNLERRPITGRRLPQIPQTAIVKTNSNRLIIDKKNVSIRQQYSTTVNGDNVRNIGGTNNITGNINDNEWPSPTIVERKFSESQELHQSDNNHSPFRNSLRSLQRLSFLKQQLNRYYQPQPQQQQQQNLQQERGKLNQSQYSLDHSNCASTSTNAHSQSSSLSPSVDQLTNSSDGDEQGIHGIDSSLYQQDAATSCSLVQDIPKRRSIVRTSSSWPENEPRPTGLGLIHCSLQHFPIRKRLRVSLLKAEGLAGKLKPELEIHAFCKISLIPGGKPQNSVVKRGRDVAFNQEFFFDNILVEDLDEKCLAITVYHQSQQKLQKDVIIGDLYVSLKNFSELRSKKEVKIVEELKYHINSKKIGKLCITSCLEKKESRLTINIIKVEDLPKGGITGPPDVCVRVHLTQNNVTQTKQSRIIKGTCNATYKEAIMFLIKTKSADLEDTSIIVSVHDLARTVAGDDLIGCVYLGKLAIDKSEHEQWKNTLEHIGKEFKGIHHLKPREEAPNVHVTEATSDSE</sequence>
<dbReference type="Pfam" id="PF00168">
    <property type="entry name" value="C2"/>
    <property type="match status" value="2"/>
</dbReference>
<dbReference type="InterPro" id="IPR035892">
    <property type="entry name" value="C2_domain_sf"/>
</dbReference>
<dbReference type="GO" id="GO:0030276">
    <property type="term" value="F:clathrin binding"/>
    <property type="evidence" value="ECO:0007669"/>
    <property type="project" value="TreeGrafter"/>
</dbReference>
<protein>
    <recommendedName>
        <fullName evidence="2">C2 domain-containing protein</fullName>
    </recommendedName>
</protein>
<name>A0A8R1XSL0_ONCVO</name>
<dbReference type="GO" id="GO:0005509">
    <property type="term" value="F:calcium ion binding"/>
    <property type="evidence" value="ECO:0007669"/>
    <property type="project" value="TreeGrafter"/>
</dbReference>
<dbReference type="PROSITE" id="PS50004">
    <property type="entry name" value="C2"/>
    <property type="match status" value="2"/>
</dbReference>
<dbReference type="EMBL" id="CMVM020000050">
    <property type="status" value="NOT_ANNOTATED_CDS"/>
    <property type="molecule type" value="Genomic_DNA"/>
</dbReference>
<dbReference type="SUPFAM" id="SSF49562">
    <property type="entry name" value="C2 domain (Calcium/lipid-binding domain, CaLB)"/>
    <property type="match status" value="2"/>
</dbReference>
<dbReference type="Proteomes" id="UP000024404">
    <property type="component" value="Unassembled WGS sequence"/>
</dbReference>
<evidence type="ECO:0000313" key="4">
    <source>
        <dbReference type="Proteomes" id="UP000024404"/>
    </source>
</evidence>
<feature type="domain" description="C2" evidence="2">
    <location>
        <begin position="318"/>
        <end position="444"/>
    </location>
</feature>
<evidence type="ECO:0000256" key="1">
    <source>
        <dbReference type="SAM" id="MobiDB-lite"/>
    </source>
</evidence>
<dbReference type="GO" id="GO:0005544">
    <property type="term" value="F:calcium-dependent phospholipid binding"/>
    <property type="evidence" value="ECO:0007669"/>
    <property type="project" value="TreeGrafter"/>
</dbReference>
<evidence type="ECO:0000259" key="2">
    <source>
        <dbReference type="PROSITE" id="PS50004"/>
    </source>
</evidence>
<organism evidence="3 4">
    <name type="scientific">Onchocerca volvulus</name>
    <dbReference type="NCBI Taxonomy" id="6282"/>
    <lineage>
        <taxon>Eukaryota</taxon>
        <taxon>Metazoa</taxon>
        <taxon>Ecdysozoa</taxon>
        <taxon>Nematoda</taxon>
        <taxon>Chromadorea</taxon>
        <taxon>Rhabditida</taxon>
        <taxon>Spirurina</taxon>
        <taxon>Spiruromorpha</taxon>
        <taxon>Filarioidea</taxon>
        <taxon>Onchocercidae</taxon>
        <taxon>Onchocerca</taxon>
    </lineage>
</organism>
<dbReference type="GO" id="GO:0017156">
    <property type="term" value="P:calcium-ion regulated exocytosis"/>
    <property type="evidence" value="ECO:0007669"/>
    <property type="project" value="TreeGrafter"/>
</dbReference>
<dbReference type="GO" id="GO:0001786">
    <property type="term" value="F:phosphatidylserine binding"/>
    <property type="evidence" value="ECO:0007669"/>
    <property type="project" value="TreeGrafter"/>
</dbReference>
<dbReference type="SMART" id="SM00239">
    <property type="entry name" value="C2"/>
    <property type="match status" value="2"/>
</dbReference>
<dbReference type="PANTHER" id="PTHR10024">
    <property type="entry name" value="SYNAPTOTAGMIN"/>
    <property type="match status" value="1"/>
</dbReference>
<dbReference type="EMBL" id="CMVM020000049">
    <property type="status" value="NOT_ANNOTATED_CDS"/>
    <property type="molecule type" value="Genomic_DNA"/>
</dbReference>
<dbReference type="EnsemblMetazoa" id="OVOC1677.1">
    <property type="protein sequence ID" value="OVOC1677.1"/>
    <property type="gene ID" value="WBGene00238486"/>
</dbReference>
<feature type="compositionally biased region" description="Polar residues" evidence="1">
    <location>
        <begin position="232"/>
        <end position="244"/>
    </location>
</feature>
<dbReference type="Gene3D" id="2.60.40.150">
    <property type="entry name" value="C2 domain"/>
    <property type="match status" value="2"/>
</dbReference>
<accession>A0A8R1XSL0</accession>
<proteinExistence type="predicted"/>
<dbReference type="GO" id="GO:0070382">
    <property type="term" value="C:exocytic vesicle"/>
    <property type="evidence" value="ECO:0007669"/>
    <property type="project" value="TreeGrafter"/>
</dbReference>
<feature type="compositionally biased region" description="Low complexity" evidence="1">
    <location>
        <begin position="245"/>
        <end position="261"/>
    </location>
</feature>
<dbReference type="PANTHER" id="PTHR10024:SF348">
    <property type="entry name" value="SYNAPTOTAGMIN-17"/>
    <property type="match status" value="1"/>
</dbReference>
<dbReference type="GO" id="GO:0000149">
    <property type="term" value="F:SNARE binding"/>
    <property type="evidence" value="ECO:0007669"/>
    <property type="project" value="TreeGrafter"/>
</dbReference>
<dbReference type="AlphaFoldDB" id="A0A8R1XSL0"/>
<reference evidence="3" key="2">
    <citation type="submission" date="2022-06" db="UniProtKB">
        <authorList>
            <consortium name="EnsemblMetazoa"/>
        </authorList>
    </citation>
    <scope>IDENTIFICATION</scope>
</reference>
<feature type="domain" description="C2" evidence="2">
    <location>
        <begin position="454"/>
        <end position="576"/>
    </location>
</feature>